<evidence type="ECO:0000313" key="1">
    <source>
        <dbReference type="EMBL" id="KAJ9106548.1"/>
    </source>
</evidence>
<comment type="caution">
    <text evidence="1">The sequence shown here is derived from an EMBL/GenBank/DDBJ whole genome shotgun (WGS) entry which is preliminary data.</text>
</comment>
<dbReference type="EMBL" id="JASBWS010000043">
    <property type="protein sequence ID" value="KAJ9106548.1"/>
    <property type="molecule type" value="Genomic_DNA"/>
</dbReference>
<organism evidence="1 2">
    <name type="scientific">Naganishia adeliensis</name>
    <dbReference type="NCBI Taxonomy" id="92952"/>
    <lineage>
        <taxon>Eukaryota</taxon>
        <taxon>Fungi</taxon>
        <taxon>Dikarya</taxon>
        <taxon>Basidiomycota</taxon>
        <taxon>Agaricomycotina</taxon>
        <taxon>Tremellomycetes</taxon>
        <taxon>Filobasidiales</taxon>
        <taxon>Filobasidiaceae</taxon>
        <taxon>Naganishia</taxon>
    </lineage>
</organism>
<dbReference type="Proteomes" id="UP001230649">
    <property type="component" value="Unassembled WGS sequence"/>
</dbReference>
<protein>
    <submittedName>
        <fullName evidence="1">Uncharacterized protein</fullName>
    </submittedName>
</protein>
<gene>
    <name evidence="1" type="ORF">QFC20_004040</name>
</gene>
<name>A0ACC2W553_9TREE</name>
<keyword evidence="2" id="KW-1185">Reference proteome</keyword>
<reference evidence="1" key="1">
    <citation type="submission" date="2023-04" db="EMBL/GenBank/DDBJ databases">
        <title>Draft Genome sequencing of Naganishia species isolated from polar environments using Oxford Nanopore Technology.</title>
        <authorList>
            <person name="Leo P."/>
            <person name="Venkateswaran K."/>
        </authorList>
    </citation>
    <scope>NUCLEOTIDE SEQUENCE</scope>
    <source>
        <strain evidence="1">MNA-CCFEE 5262</strain>
    </source>
</reference>
<accession>A0ACC2W553</accession>
<evidence type="ECO:0000313" key="2">
    <source>
        <dbReference type="Proteomes" id="UP001230649"/>
    </source>
</evidence>
<proteinExistence type="predicted"/>
<sequence>MAPTEYNRGRGGSRGARGGRGGRGGSGAGRGRGGFKVGPAHAPSNAYLGKAKKIKEDLINRARIKKSYAKTLKKEGLSSERLGSAGNATALGARAKPYGTGFEEGDVLEIDDASSGDDESDEGDSEGDDYEEDADRGWRRRSSERVTRDIPTLARLAANQQPRSRNHRPSSWDRTEPRADHTTPEGPSLRELKRQAYLGPPVDAQRIAAHPSRSRKVLKQPVPPQDEGKTGGLRKPVSTGDGKVQTGGGRAPVGGYAGAGARRRDGRPNLNARMGVLLEQIQRSK</sequence>